<feature type="compositionally biased region" description="Basic and acidic residues" evidence="6">
    <location>
        <begin position="1627"/>
        <end position="1637"/>
    </location>
</feature>
<dbReference type="PANTHER" id="PTHR23253">
    <property type="entry name" value="EUKARYOTIC TRANSLATION INITIATION FACTOR 4 GAMMA"/>
    <property type="match status" value="1"/>
</dbReference>
<reference evidence="8" key="1">
    <citation type="submission" date="2022-04" db="EMBL/GenBank/DDBJ databases">
        <title>A functionally conserved STORR gene fusion in Papaver species that diverged 16.8 million years ago.</title>
        <authorList>
            <person name="Catania T."/>
        </authorList>
    </citation>
    <scope>NUCLEOTIDE SEQUENCE</scope>
    <source>
        <strain evidence="8">S-188037</strain>
    </source>
</reference>
<feature type="region of interest" description="Disordered" evidence="6">
    <location>
        <begin position="1617"/>
        <end position="1652"/>
    </location>
</feature>
<feature type="domain" description="MI" evidence="7">
    <location>
        <begin position="1666"/>
        <end position="1790"/>
    </location>
</feature>
<dbReference type="Proteomes" id="UP001202328">
    <property type="component" value="Unassembled WGS sequence"/>
</dbReference>
<feature type="compositionally biased region" description="Basic and acidic residues" evidence="6">
    <location>
        <begin position="1436"/>
        <end position="1452"/>
    </location>
</feature>
<dbReference type="FunFam" id="1.25.40.180:FF:000034">
    <property type="entry name" value="Eukaryotic translation initiation factor 4G"/>
    <property type="match status" value="1"/>
</dbReference>
<comment type="similarity">
    <text evidence="1">Belongs to the eukaryotic initiation factor 4G family.</text>
</comment>
<feature type="compositionally biased region" description="Basic and acidic residues" evidence="6">
    <location>
        <begin position="972"/>
        <end position="987"/>
    </location>
</feature>
<feature type="region of interest" description="Disordered" evidence="6">
    <location>
        <begin position="398"/>
        <end position="417"/>
    </location>
</feature>
<evidence type="ECO:0000313" key="9">
    <source>
        <dbReference type="Proteomes" id="UP001202328"/>
    </source>
</evidence>
<feature type="compositionally biased region" description="Polar residues" evidence="6">
    <location>
        <begin position="21"/>
        <end position="30"/>
    </location>
</feature>
<dbReference type="InterPro" id="IPR003890">
    <property type="entry name" value="MIF4G-like_typ-3"/>
</dbReference>
<dbReference type="InterPro" id="IPR016024">
    <property type="entry name" value="ARM-type_fold"/>
</dbReference>
<feature type="compositionally biased region" description="Low complexity" evidence="6">
    <location>
        <begin position="118"/>
        <end position="134"/>
    </location>
</feature>
<feature type="compositionally biased region" description="Basic and acidic residues" evidence="6">
    <location>
        <begin position="657"/>
        <end position="667"/>
    </location>
</feature>
<dbReference type="Pfam" id="PF02847">
    <property type="entry name" value="MA3"/>
    <property type="match status" value="1"/>
</dbReference>
<keyword evidence="2" id="KW-0396">Initiation factor</keyword>
<feature type="compositionally biased region" description="Basic and acidic residues" evidence="6">
    <location>
        <begin position="189"/>
        <end position="200"/>
    </location>
</feature>
<dbReference type="PROSITE" id="PS51366">
    <property type="entry name" value="MI"/>
    <property type="match status" value="1"/>
</dbReference>
<feature type="compositionally biased region" description="Polar residues" evidence="6">
    <location>
        <begin position="135"/>
        <end position="148"/>
    </location>
</feature>
<feature type="compositionally biased region" description="Gly residues" evidence="6">
    <location>
        <begin position="1116"/>
        <end position="1128"/>
    </location>
</feature>
<feature type="region of interest" description="Disordered" evidence="6">
    <location>
        <begin position="1065"/>
        <end position="1181"/>
    </location>
</feature>
<name>A0AAD4T6P6_9MAGN</name>
<dbReference type="PANTHER" id="PTHR23253:SF9">
    <property type="entry name" value="EUKARYOTIC TRANSLATION INITIATION FACTOR 4 GAMMA 2"/>
    <property type="match status" value="1"/>
</dbReference>
<feature type="compositionally biased region" description="Gly residues" evidence="6">
    <location>
        <begin position="32"/>
        <end position="41"/>
    </location>
</feature>
<feature type="compositionally biased region" description="Polar residues" evidence="6">
    <location>
        <begin position="1484"/>
        <end position="1494"/>
    </location>
</feature>
<feature type="region of interest" description="Disordered" evidence="6">
    <location>
        <begin position="532"/>
        <end position="562"/>
    </location>
</feature>
<gene>
    <name evidence="8" type="ORF">MKW98_024875</name>
</gene>
<feature type="compositionally biased region" description="Polar residues" evidence="6">
    <location>
        <begin position="60"/>
        <end position="87"/>
    </location>
</feature>
<dbReference type="SMART" id="SM00543">
    <property type="entry name" value="MIF4G"/>
    <property type="match status" value="1"/>
</dbReference>
<protein>
    <recommendedName>
        <fullName evidence="5">Eukaryotic translation initiation factor 4G</fullName>
    </recommendedName>
</protein>
<sequence length="1854" mass="200297">MSQNQSRFDKNESHYKKPGRSGSSANQRNFSGGAGKGGGGSAPPQPSSSSPSLNNSFSSTNRSYKKSSNGQGGQPRTNAVGANSEPNVQRAHPQNGANVQPILHGAPDAPVSGASNKPSNAPAPRTNRPAPKAPSSQITAGASESAAPTTPAKGDTSNAFAFQFGSISPGFINGMQIPARTSSAPPNLDEQKRDQARHDSSGAVPVLPIPAAPKQQQPRKDLGKGNQPSSGDSPVPNQAKRDVHSQGPAVPVVTTIQKPHVLPGTGITTPYQQQQVPVVPFSAPSPQVQSQGVTASVQMPIPLPMGNSNQMQQQVFVPSLQAHPLQQQGMIHQGPGLSFAPQIGHQLAPQLGNLPMGMAPQFAQQQGGKYGGTRKAVKITHPDTHEELRLDKRTDAYMDGGSSGTKSHSSVTPQSQPISPFPPAHQINYYPMPSGTYNPNNIFFQSQSSVPLSTTQMTTSSPAPRYNYPGSQGGPPTVSFKNPSALKPLHVNKSGGQMHVESLNSGQTHDTQALSGLAPAAAVDVTVKPAPGARGEKFSSSVTISSPHVNKGESAKLLGPPKAAGLQFPHEITADYSVQQSKSVLEPVSSVSPSITIKDPSAASVSVSAQKLPSSNYSSSVVPQDESSSLGANAEGRRRENVRRSDSFKDHLKKTTKKDLQDSHSQRQENASDSVDASKSFSSVVTGEVAKRPETSQDPPSEVVKSSTSGSDASEVLNGATNGEGSPSEPFSTCDLECAKENVQTLETLVKEKSSVEPKSSDISEDNEHKDGSRGKEENTSGDSSSAEAEQVMGKTAACSSEDNMVMGDDVALASSDALNASTSVSLPVSRDIATAAVDSHTAVNETTGGKEVSMNDSGLSHPDPAPVLSLASSEVNSEFESKNTESSVSGSTSTSGAVSKDKPELTRTKSNITAKAKKRRKDILKAADAAGSSSDLYNAYKGPEEKHEASEILDSSHNASSNLGPGEEAEKDVTASEKDAEGKAEPDDWEDAAEISTPKLKISDDGKQLDGDGSGGTSKKYSRDFLLTFSEQCNVLPINFDIGPNIADSLMSLQIAISHHVDRESYPNSGRVVDRPSGGPRPDRRGGGMLDQDNRPWNNRPEGNPRMDPIRHAGGSSGGFRPQGGNHGVLRNPRGHPPGHYAGGILSGPTQPMGQQGGMPRNNSEEGPWQRARGLIPPPLTPLQIMHKAERKYEVGKASDTEEVKQRRLKAILNKLTPQNFEKLFEQVKEVNIDNAVTLTGVISQIFDKALMEPTFCEMYANFCFHLSSELPDFSENNERITFKRVLLNKCQEEFERGEREQAEADRVEEEGEAKMSAEEREEKRVQARRRMLGNIRLIGELYKKRMLTERIMHECITKLLGQYQNPDEEDIEALCKLMSTIGEMIDHPKAKDHMDAYFDMMLKLSNNMKLSSRVRFMLKDSIDLRRNHWRQRRKVEGPKKIEDVHRDAAQERQAQTSRLARGPSMGGGSSRRQPMDFAPRSNMLSSPNSQMSGLRGMPQLRGYGGQDARYEDRHLYESRPLSVPLSQRPIDDESITLGPQGGLARGMSRGGQPIISGVPLVDASPVPGDPRRFGAGPNGYSSMSERSPYDLKEDVAPRYIPDRFSGIPVYDQSNSMERPTFFGNRDPRQVDRPTDRFTPPSARVQGSTTATPVVVPEKVWPEERLRDMSMSAIREFYSAKDEREVALCVKELNSPSFYPSMVSIWVTDSFERKDMERDLLANLLVSLNRSHDSLLTEGQLIKGFESVFSTLEDAVNDAPKAAEFLGRILGKGIMEKVVPLREIGRLIKEGGEEPGRLLELGLAAEVLGTILEMIKLEKGESVLNEIHKSSNLRLEDFRAPAPSKSRKLEAFM</sequence>
<feature type="region of interest" description="Disordered" evidence="6">
    <location>
        <begin position="1"/>
        <end position="248"/>
    </location>
</feature>
<feature type="compositionally biased region" description="Polar residues" evidence="6">
    <location>
        <begin position="954"/>
        <end position="964"/>
    </location>
</feature>
<dbReference type="Gene3D" id="1.25.40.180">
    <property type="match status" value="2"/>
</dbReference>
<feature type="compositionally biased region" description="Low complexity" evidence="6">
    <location>
        <begin position="618"/>
        <end position="629"/>
    </location>
</feature>
<keyword evidence="4" id="KW-0648">Protein biosynthesis</keyword>
<feature type="compositionally biased region" description="Polar residues" evidence="6">
    <location>
        <begin position="538"/>
        <end position="548"/>
    </location>
</feature>
<organism evidence="8 9">
    <name type="scientific">Papaver atlanticum</name>
    <dbReference type="NCBI Taxonomy" id="357466"/>
    <lineage>
        <taxon>Eukaryota</taxon>
        <taxon>Viridiplantae</taxon>
        <taxon>Streptophyta</taxon>
        <taxon>Embryophyta</taxon>
        <taxon>Tracheophyta</taxon>
        <taxon>Spermatophyta</taxon>
        <taxon>Magnoliopsida</taxon>
        <taxon>Ranunculales</taxon>
        <taxon>Papaveraceae</taxon>
        <taxon>Papaveroideae</taxon>
        <taxon>Papaver</taxon>
    </lineage>
</organism>
<feature type="region of interest" description="Disordered" evidence="6">
    <location>
        <begin position="749"/>
        <end position="802"/>
    </location>
</feature>
<feature type="compositionally biased region" description="Polar residues" evidence="6">
    <location>
        <begin position="453"/>
        <end position="462"/>
    </location>
</feature>
<feature type="compositionally biased region" description="Low complexity" evidence="6">
    <location>
        <begin position="47"/>
        <end position="59"/>
    </location>
</feature>
<dbReference type="GO" id="GO:0016281">
    <property type="term" value="C:eukaryotic translation initiation factor 4F complex"/>
    <property type="evidence" value="ECO:0007669"/>
    <property type="project" value="TreeGrafter"/>
</dbReference>
<feature type="compositionally biased region" description="Polar residues" evidence="6">
    <location>
        <begin position="696"/>
        <end position="712"/>
    </location>
</feature>
<evidence type="ECO:0000259" key="7">
    <source>
        <dbReference type="PROSITE" id="PS51366"/>
    </source>
</evidence>
<feature type="compositionally biased region" description="Basic and acidic residues" evidence="6">
    <location>
        <begin position="749"/>
        <end position="779"/>
    </location>
</feature>
<feature type="compositionally biased region" description="Low complexity" evidence="6">
    <location>
        <begin position="887"/>
        <end position="899"/>
    </location>
</feature>
<evidence type="ECO:0000256" key="1">
    <source>
        <dbReference type="ARBA" id="ARBA00005775"/>
    </source>
</evidence>
<feature type="compositionally biased region" description="Basic and acidic residues" evidence="6">
    <location>
        <begin position="635"/>
        <end position="650"/>
    </location>
</feature>
<dbReference type="Pfam" id="PF02854">
    <property type="entry name" value="MIF4G"/>
    <property type="match status" value="1"/>
</dbReference>
<feature type="compositionally biased region" description="Low complexity" evidence="6">
    <location>
        <begin position="671"/>
        <end position="685"/>
    </location>
</feature>
<feature type="compositionally biased region" description="Low complexity" evidence="6">
    <location>
        <begin position="1149"/>
        <end position="1161"/>
    </location>
</feature>
<dbReference type="InterPro" id="IPR003891">
    <property type="entry name" value="Initiation_fac_eIF4g_MI"/>
</dbReference>
<dbReference type="GO" id="GO:0003729">
    <property type="term" value="F:mRNA binding"/>
    <property type="evidence" value="ECO:0007669"/>
    <property type="project" value="TreeGrafter"/>
</dbReference>
<dbReference type="EMBL" id="JAJJMB010005149">
    <property type="protein sequence ID" value="KAI3940468.1"/>
    <property type="molecule type" value="Genomic_DNA"/>
</dbReference>
<feature type="compositionally biased region" description="Polar residues" evidence="6">
    <location>
        <begin position="226"/>
        <end position="236"/>
    </location>
</feature>
<evidence type="ECO:0000256" key="4">
    <source>
        <dbReference type="ARBA" id="ARBA00022917"/>
    </source>
</evidence>
<evidence type="ECO:0000313" key="8">
    <source>
        <dbReference type="EMBL" id="KAI3940468.1"/>
    </source>
</evidence>
<evidence type="ECO:0000256" key="6">
    <source>
        <dbReference type="SAM" id="MobiDB-lite"/>
    </source>
</evidence>
<feature type="compositionally biased region" description="Basic and acidic residues" evidence="6">
    <location>
        <begin position="1002"/>
        <end position="1011"/>
    </location>
</feature>
<feature type="region of interest" description="Disordered" evidence="6">
    <location>
        <begin position="837"/>
        <end position="1019"/>
    </location>
</feature>
<dbReference type="GO" id="GO:0003743">
    <property type="term" value="F:translation initiation factor activity"/>
    <property type="evidence" value="ECO:0007669"/>
    <property type="project" value="UniProtKB-KW"/>
</dbReference>
<keyword evidence="9" id="KW-1185">Reference proteome</keyword>
<accession>A0AAD4T6P6</accession>
<proteinExistence type="inferred from homology"/>
<comment type="caution">
    <text evidence="8">The sequence shown here is derived from an EMBL/GenBank/DDBJ whole genome shotgun (WGS) entry which is preliminary data.</text>
</comment>
<feature type="region of interest" description="Disordered" evidence="6">
    <location>
        <begin position="1435"/>
        <end position="1496"/>
    </location>
</feature>
<feature type="region of interest" description="Disordered" evidence="6">
    <location>
        <begin position="453"/>
        <end position="473"/>
    </location>
</feature>
<dbReference type="SMART" id="SM00544">
    <property type="entry name" value="MA3"/>
    <property type="match status" value="1"/>
</dbReference>
<evidence type="ECO:0000256" key="3">
    <source>
        <dbReference type="ARBA" id="ARBA00022845"/>
    </source>
</evidence>
<dbReference type="FunFam" id="1.25.40.180:FF:000024">
    <property type="entry name" value="Eukaryotic translation initiation factor 4G"/>
    <property type="match status" value="1"/>
</dbReference>
<dbReference type="GO" id="GO:0006417">
    <property type="term" value="P:regulation of translation"/>
    <property type="evidence" value="ECO:0007669"/>
    <property type="project" value="UniProtKB-KW"/>
</dbReference>
<feature type="compositionally biased region" description="Basic and acidic residues" evidence="6">
    <location>
        <begin position="1314"/>
        <end position="1324"/>
    </location>
</feature>
<dbReference type="SUPFAM" id="SSF48371">
    <property type="entry name" value="ARM repeat"/>
    <property type="match status" value="2"/>
</dbReference>
<feature type="compositionally biased region" description="Polar residues" evidence="6">
    <location>
        <begin position="404"/>
        <end position="417"/>
    </location>
</feature>
<feature type="region of interest" description="Disordered" evidence="6">
    <location>
        <begin position="1299"/>
        <end position="1324"/>
    </location>
</feature>
<keyword evidence="3" id="KW-0810">Translation regulation</keyword>
<evidence type="ECO:0000256" key="5">
    <source>
        <dbReference type="ARBA" id="ARBA00067320"/>
    </source>
</evidence>
<feature type="compositionally biased region" description="Polar residues" evidence="6">
    <location>
        <begin position="719"/>
        <end position="731"/>
    </location>
</feature>
<evidence type="ECO:0000256" key="2">
    <source>
        <dbReference type="ARBA" id="ARBA00022540"/>
    </source>
</evidence>
<feature type="region of interest" description="Disordered" evidence="6">
    <location>
        <begin position="613"/>
        <end position="735"/>
    </location>
</feature>